<protein>
    <submittedName>
        <fullName evidence="2">Uncharacterized protein</fullName>
    </submittedName>
</protein>
<feature type="compositionally biased region" description="Basic and acidic residues" evidence="1">
    <location>
        <begin position="479"/>
        <end position="498"/>
    </location>
</feature>
<evidence type="ECO:0000256" key="1">
    <source>
        <dbReference type="SAM" id="MobiDB-lite"/>
    </source>
</evidence>
<dbReference type="AlphaFoldDB" id="A0A812LA65"/>
<feature type="compositionally biased region" description="Basic residues" evidence="1">
    <location>
        <begin position="380"/>
        <end position="389"/>
    </location>
</feature>
<evidence type="ECO:0000313" key="2">
    <source>
        <dbReference type="EMBL" id="CAE7238376.1"/>
    </source>
</evidence>
<feature type="region of interest" description="Disordered" evidence="1">
    <location>
        <begin position="164"/>
        <end position="190"/>
    </location>
</feature>
<proteinExistence type="predicted"/>
<reference evidence="2" key="1">
    <citation type="submission" date="2021-02" db="EMBL/GenBank/DDBJ databases">
        <authorList>
            <person name="Dougan E. K."/>
            <person name="Rhodes N."/>
            <person name="Thang M."/>
            <person name="Chan C."/>
        </authorList>
    </citation>
    <scope>NUCLEOTIDE SEQUENCE</scope>
</reference>
<dbReference type="EMBL" id="CAJNJA010008597">
    <property type="protein sequence ID" value="CAE7238376.1"/>
    <property type="molecule type" value="Genomic_DNA"/>
</dbReference>
<sequence>MASLALRVKNRVVADPSIGLSDIQDVIKTCLDVAGDYDLLKYLGTPPNLSWKTAACPDWLTRLQQLFTGLLKLAPNCCLAGKKVRGAIEKMCEPPSKVNFSKKSTADFVDMCDETIRIGMAQLRNLQGSELLRQRCFKKADGDQIAVLQRMLAMIEVEDSQEVAAPANETPATSQALVSVPPVPPSWKQEGTSGMIPSTFQMPEPSAPAEAPINLIIDFDSAAAVFERIANKKRPESTPPSMELPPRRPATAKAIAGTSPDDCLLQTGLKKVLPDLSVKDAAILADLDEQKPINDGHKSQLARMKASYFDDPCSSKGRGRGGRGRGGRGRGRGSKGQKIGKKSKVEDSTKEPAETADGPKSEVAKNQKPKQPLEEVAQPKAKKAKKTKKIAVEKESLDQVAEPEAKKQKLQQLDTEVAQSEAEQDVEPVLRRKREKGRASFAEAPAGDEIEKAEATTEKPKAYKSSERKRILSRAYHKARNDAEKRGLDPEAAKEEAKIASAKACAEYDAEHEGAE</sequence>
<evidence type="ECO:0000313" key="3">
    <source>
        <dbReference type="Proteomes" id="UP000601435"/>
    </source>
</evidence>
<feature type="region of interest" description="Disordered" evidence="1">
    <location>
        <begin position="230"/>
        <end position="261"/>
    </location>
</feature>
<comment type="caution">
    <text evidence="2">The sequence shown here is derived from an EMBL/GenBank/DDBJ whole genome shotgun (WGS) entry which is preliminary data.</text>
</comment>
<accession>A0A812LA65</accession>
<feature type="compositionally biased region" description="Basic residues" evidence="1">
    <location>
        <begin position="317"/>
        <end position="342"/>
    </location>
</feature>
<feature type="compositionally biased region" description="Basic and acidic residues" evidence="1">
    <location>
        <begin position="390"/>
        <end position="407"/>
    </location>
</feature>
<dbReference type="OrthoDB" id="449323at2759"/>
<keyword evidence="3" id="KW-1185">Reference proteome</keyword>
<dbReference type="Proteomes" id="UP000601435">
    <property type="component" value="Unassembled WGS sequence"/>
</dbReference>
<name>A0A812LA65_9DINO</name>
<feature type="region of interest" description="Disordered" evidence="1">
    <location>
        <begin position="307"/>
        <end position="516"/>
    </location>
</feature>
<organism evidence="2 3">
    <name type="scientific">Symbiodinium necroappetens</name>
    <dbReference type="NCBI Taxonomy" id="1628268"/>
    <lineage>
        <taxon>Eukaryota</taxon>
        <taxon>Sar</taxon>
        <taxon>Alveolata</taxon>
        <taxon>Dinophyceae</taxon>
        <taxon>Suessiales</taxon>
        <taxon>Symbiodiniaceae</taxon>
        <taxon>Symbiodinium</taxon>
    </lineage>
</organism>
<feature type="compositionally biased region" description="Basic and acidic residues" evidence="1">
    <location>
        <begin position="343"/>
        <end position="365"/>
    </location>
</feature>
<gene>
    <name evidence="2" type="ORF">SNEC2469_LOCUS4137</name>
</gene>
<feature type="compositionally biased region" description="Basic and acidic residues" evidence="1">
    <location>
        <begin position="449"/>
        <end position="470"/>
    </location>
</feature>